<gene>
    <name evidence="1" type="ORF">GWK16_06470</name>
</gene>
<keyword evidence="2" id="KW-1185">Reference proteome</keyword>
<proteinExistence type="predicted"/>
<evidence type="ECO:0000313" key="1">
    <source>
        <dbReference type="EMBL" id="NMJ40878.1"/>
    </source>
</evidence>
<name>A0A848EC41_9PROT</name>
<dbReference type="EMBL" id="JABBKX010000002">
    <property type="protein sequence ID" value="NMJ40878.1"/>
    <property type="molecule type" value="Genomic_DNA"/>
</dbReference>
<accession>A0A848EC41</accession>
<dbReference type="Proteomes" id="UP000548582">
    <property type="component" value="Unassembled WGS sequence"/>
</dbReference>
<evidence type="ECO:0000313" key="2">
    <source>
        <dbReference type="Proteomes" id="UP000548582"/>
    </source>
</evidence>
<comment type="caution">
    <text evidence="1">The sequence shown here is derived from an EMBL/GenBank/DDBJ whole genome shotgun (WGS) entry which is preliminary data.</text>
</comment>
<evidence type="ECO:0008006" key="3">
    <source>
        <dbReference type="Google" id="ProtNLM"/>
    </source>
</evidence>
<dbReference type="AlphaFoldDB" id="A0A848EC41"/>
<reference evidence="1 2" key="1">
    <citation type="submission" date="2020-03" db="EMBL/GenBank/DDBJ databases">
        <authorList>
            <person name="Sun Q."/>
        </authorList>
    </citation>
    <scope>NUCLEOTIDE SEQUENCE [LARGE SCALE GENOMIC DNA]</scope>
    <source>
        <strain evidence="1 2">JC162</strain>
    </source>
</reference>
<organism evidence="1 2">
    <name type="scientific">Neoroseomonas marina</name>
    <dbReference type="NCBI Taxonomy" id="1232220"/>
    <lineage>
        <taxon>Bacteria</taxon>
        <taxon>Pseudomonadati</taxon>
        <taxon>Pseudomonadota</taxon>
        <taxon>Alphaproteobacteria</taxon>
        <taxon>Acetobacterales</taxon>
        <taxon>Acetobacteraceae</taxon>
        <taxon>Neoroseomonas</taxon>
    </lineage>
</organism>
<dbReference type="RefSeq" id="WP_170053138.1">
    <property type="nucleotide sequence ID" value="NZ_JABBKX010000002.1"/>
</dbReference>
<protein>
    <recommendedName>
        <fullName evidence="3">Ubiquitin-like domain-containing protein</fullName>
    </recommendedName>
</protein>
<sequence>MPKIDLFYQAEGVAQIEHIEVEPDATVAAVKARLVGLQGFAAEALIFVEDEEEPLSDTICVKDRADPTGLKVHIGRCRHVVVEVTFNGETVERRFPPSATIARVKRWAAEREFGMTDDEAGEHVLQLAGTHDRPSPGAHIGTLVAGKACAAAFDLVANERVNGADGGAP</sequence>